<dbReference type="InterPro" id="IPR018108">
    <property type="entry name" value="MCP_transmembrane"/>
</dbReference>
<keyword evidence="4 10" id="KW-0812">Transmembrane</keyword>
<evidence type="ECO:0000256" key="9">
    <source>
        <dbReference type="ARBA" id="ARBA00023136"/>
    </source>
</evidence>
<keyword evidence="7" id="KW-1133">Transmembrane helix</keyword>
<dbReference type="PANTHER" id="PTHR45760">
    <property type="entry name" value="FI19922P1-RELATED"/>
    <property type="match status" value="1"/>
</dbReference>
<keyword evidence="5" id="KW-0677">Repeat</keyword>
<dbReference type="Proteomes" id="UP001201980">
    <property type="component" value="Unassembled WGS sequence"/>
</dbReference>
<dbReference type="GO" id="GO:1990542">
    <property type="term" value="P:mitochondrial transmembrane transport"/>
    <property type="evidence" value="ECO:0007669"/>
    <property type="project" value="InterPro"/>
</dbReference>
<sequence length="462" mass="50867">MSSFVRSPGQDHDKLAAEQPFISPSMSAMDRNNSDIVDISATQKMVSAMSGSLLTSLLVTPLDVVRVRWQSQSVQTPPRPPNATDVSNAAKAAGLKPMTADLAKPAIDTANSFKPSASLGVTACCREVFFMNNNAEFCLAGPKLEGLEGVTASSLHNVECAVEQVQKKTFTSTFDGMRKIAQSDGFTALWRGLSPTLVMTIPGNIIYYAGYDWLRYNKNSPIAKATRDIYTPLVAGMVARILAVTAVSPIELFRTRMLATSGVSAAGHLVETFKGMEEMIKHQGYRSLWRGLTLTLWRDVPFSGIYWLGYETTRNKLTDMREQHQHLPLEYEGSTVQARRRFQSRENQMDTFIDSFTAGALSGAIASIVTMPFDVAKTRTQIFRNARPAANASSMAPEDRPILRLLWHIFETEGVTGLFRGWVPRTLKVAPACAIMISSYEVGKRTFRSVNMATDRMHGDGG</sequence>
<keyword evidence="13" id="KW-1185">Reference proteome</keyword>
<accession>A0AAD5WMD9</accession>
<keyword evidence="8" id="KW-0496">Mitochondrion</keyword>
<protein>
    <submittedName>
        <fullName evidence="12">Uncharacterized protein</fullName>
    </submittedName>
</protein>
<evidence type="ECO:0000256" key="4">
    <source>
        <dbReference type="ARBA" id="ARBA00022692"/>
    </source>
</evidence>
<evidence type="ECO:0000256" key="7">
    <source>
        <dbReference type="ARBA" id="ARBA00022989"/>
    </source>
</evidence>
<evidence type="ECO:0000256" key="3">
    <source>
        <dbReference type="ARBA" id="ARBA00022448"/>
    </source>
</evidence>
<organism evidence="12 13">
    <name type="scientific">Zalerion maritima</name>
    <dbReference type="NCBI Taxonomy" id="339359"/>
    <lineage>
        <taxon>Eukaryota</taxon>
        <taxon>Fungi</taxon>
        <taxon>Dikarya</taxon>
        <taxon>Ascomycota</taxon>
        <taxon>Pezizomycotina</taxon>
        <taxon>Sordariomycetes</taxon>
        <taxon>Lulworthiomycetidae</taxon>
        <taxon>Lulworthiales</taxon>
        <taxon>Lulworthiaceae</taxon>
        <taxon>Zalerion</taxon>
    </lineage>
</organism>
<keyword evidence="6" id="KW-0999">Mitochondrion inner membrane</keyword>
<keyword evidence="3 11" id="KW-0813">Transport</keyword>
<proteinExistence type="inferred from homology"/>
<evidence type="ECO:0000313" key="13">
    <source>
        <dbReference type="Proteomes" id="UP001201980"/>
    </source>
</evidence>
<evidence type="ECO:0000256" key="8">
    <source>
        <dbReference type="ARBA" id="ARBA00023128"/>
    </source>
</evidence>
<comment type="caution">
    <text evidence="12">The sequence shown here is derived from an EMBL/GenBank/DDBJ whole genome shotgun (WGS) entry which is preliminary data.</text>
</comment>
<dbReference type="InterPro" id="IPR023395">
    <property type="entry name" value="MCP_dom_sf"/>
</dbReference>
<evidence type="ECO:0000256" key="1">
    <source>
        <dbReference type="ARBA" id="ARBA00004448"/>
    </source>
</evidence>
<reference evidence="12" key="1">
    <citation type="submission" date="2022-07" db="EMBL/GenBank/DDBJ databases">
        <title>Draft genome sequence of Zalerion maritima ATCC 34329, a (micro)plastics degrading marine fungus.</title>
        <authorList>
            <person name="Paco A."/>
            <person name="Goncalves M.F.M."/>
            <person name="Rocha-Santos T.A.P."/>
            <person name="Alves A."/>
        </authorList>
    </citation>
    <scope>NUCLEOTIDE SEQUENCE</scope>
    <source>
        <strain evidence="12">ATCC 34329</strain>
    </source>
</reference>
<feature type="repeat" description="Solcar" evidence="10">
    <location>
        <begin position="227"/>
        <end position="316"/>
    </location>
</feature>
<comment type="subcellular location">
    <subcellularLocation>
        <location evidence="1">Mitochondrion inner membrane</location>
        <topology evidence="1">Multi-pass membrane protein</topology>
    </subcellularLocation>
</comment>
<evidence type="ECO:0000256" key="11">
    <source>
        <dbReference type="RuleBase" id="RU000488"/>
    </source>
</evidence>
<dbReference type="Pfam" id="PF00153">
    <property type="entry name" value="Mito_carr"/>
    <property type="match status" value="4"/>
</dbReference>
<feature type="repeat" description="Solcar" evidence="10">
    <location>
        <begin position="350"/>
        <end position="446"/>
    </location>
</feature>
<evidence type="ECO:0000313" key="12">
    <source>
        <dbReference type="EMBL" id="KAJ2893461.1"/>
    </source>
</evidence>
<keyword evidence="9 10" id="KW-0472">Membrane</keyword>
<evidence type="ECO:0000256" key="6">
    <source>
        <dbReference type="ARBA" id="ARBA00022792"/>
    </source>
</evidence>
<dbReference type="PROSITE" id="PS50920">
    <property type="entry name" value="SOLCAR"/>
    <property type="match status" value="3"/>
</dbReference>
<feature type="repeat" description="Solcar" evidence="10">
    <location>
        <begin position="140"/>
        <end position="217"/>
    </location>
</feature>
<evidence type="ECO:0000256" key="10">
    <source>
        <dbReference type="PROSITE-ProRule" id="PRU00282"/>
    </source>
</evidence>
<comment type="similarity">
    <text evidence="2 11">Belongs to the mitochondrial carrier (TC 2.A.29) family.</text>
</comment>
<dbReference type="GO" id="GO:0005743">
    <property type="term" value="C:mitochondrial inner membrane"/>
    <property type="evidence" value="ECO:0007669"/>
    <property type="project" value="UniProtKB-SubCell"/>
</dbReference>
<gene>
    <name evidence="12" type="ORF">MKZ38_008669</name>
</gene>
<evidence type="ECO:0000256" key="5">
    <source>
        <dbReference type="ARBA" id="ARBA00022737"/>
    </source>
</evidence>
<dbReference type="Gene3D" id="1.50.40.10">
    <property type="entry name" value="Mitochondrial carrier domain"/>
    <property type="match status" value="2"/>
</dbReference>
<dbReference type="AlphaFoldDB" id="A0AAD5WMD9"/>
<dbReference type="EMBL" id="JAKWBI020000603">
    <property type="protein sequence ID" value="KAJ2893461.1"/>
    <property type="molecule type" value="Genomic_DNA"/>
</dbReference>
<dbReference type="InterPro" id="IPR045315">
    <property type="entry name" value="Mtm1-like"/>
</dbReference>
<evidence type="ECO:0000256" key="2">
    <source>
        <dbReference type="ARBA" id="ARBA00006375"/>
    </source>
</evidence>
<dbReference type="SUPFAM" id="SSF103506">
    <property type="entry name" value="Mitochondrial carrier"/>
    <property type="match status" value="1"/>
</dbReference>
<name>A0AAD5WMD9_9PEZI</name>
<dbReference type="PANTHER" id="PTHR45760:SF2">
    <property type="entry name" value="FI19922P1-RELATED"/>
    <property type="match status" value="1"/>
</dbReference>